<evidence type="ECO:0000313" key="2">
    <source>
        <dbReference type="Proteomes" id="UP001219934"/>
    </source>
</evidence>
<dbReference type="Proteomes" id="UP001219934">
    <property type="component" value="Unassembled WGS sequence"/>
</dbReference>
<feature type="non-terminal residue" evidence="1">
    <location>
        <position position="64"/>
    </location>
</feature>
<comment type="caution">
    <text evidence="1">The sequence shown here is derived from an EMBL/GenBank/DDBJ whole genome shotgun (WGS) entry which is preliminary data.</text>
</comment>
<name>A0AAD6FJQ2_9TELE</name>
<organism evidence="1 2">
    <name type="scientific">Pogonophryne albipinna</name>
    <dbReference type="NCBI Taxonomy" id="1090488"/>
    <lineage>
        <taxon>Eukaryota</taxon>
        <taxon>Metazoa</taxon>
        <taxon>Chordata</taxon>
        <taxon>Craniata</taxon>
        <taxon>Vertebrata</taxon>
        <taxon>Euteleostomi</taxon>
        <taxon>Actinopterygii</taxon>
        <taxon>Neopterygii</taxon>
        <taxon>Teleostei</taxon>
        <taxon>Neoteleostei</taxon>
        <taxon>Acanthomorphata</taxon>
        <taxon>Eupercaria</taxon>
        <taxon>Perciformes</taxon>
        <taxon>Notothenioidei</taxon>
        <taxon>Pogonophryne</taxon>
    </lineage>
</organism>
<reference evidence="1" key="1">
    <citation type="submission" date="2022-11" db="EMBL/GenBank/DDBJ databases">
        <title>Chromosome-level genome of Pogonophryne albipinna.</title>
        <authorList>
            <person name="Jo E."/>
        </authorList>
    </citation>
    <scope>NUCLEOTIDE SEQUENCE</scope>
    <source>
        <strain evidence="1">SGF0006</strain>
        <tissue evidence="1">Muscle</tissue>
    </source>
</reference>
<dbReference type="AlphaFoldDB" id="A0AAD6FJQ2"/>
<protein>
    <submittedName>
        <fullName evidence="1">Uncharacterized protein</fullName>
    </submittedName>
</protein>
<accession>A0AAD6FJQ2</accession>
<proteinExistence type="predicted"/>
<gene>
    <name evidence="1" type="ORF">JOQ06_001171</name>
</gene>
<sequence>MAAGVTLTDAPDCDLVFAPAIAPETVEGFLRDLQQSLSDTTGDEVVAQTPSASLLASTNWSTRK</sequence>
<keyword evidence="2" id="KW-1185">Reference proteome</keyword>
<dbReference type="EMBL" id="JAPTMU010000010">
    <property type="protein sequence ID" value="KAJ4936582.1"/>
    <property type="molecule type" value="Genomic_DNA"/>
</dbReference>
<evidence type="ECO:0000313" key="1">
    <source>
        <dbReference type="EMBL" id="KAJ4936582.1"/>
    </source>
</evidence>